<keyword evidence="2" id="KW-0472">Membrane</keyword>
<dbReference type="Gene3D" id="3.60.40.10">
    <property type="entry name" value="PPM-type phosphatase domain"/>
    <property type="match status" value="1"/>
</dbReference>
<dbReference type="RefSeq" id="WP_211429108.1">
    <property type="nucleotide sequence ID" value="NZ_CP072648.1"/>
</dbReference>
<gene>
    <name evidence="4" type="ORF">J8C06_01895</name>
</gene>
<dbReference type="PANTHER" id="PTHR43156:SF2">
    <property type="entry name" value="STAGE II SPORULATION PROTEIN E"/>
    <property type="match status" value="1"/>
</dbReference>
<evidence type="ECO:0000256" key="1">
    <source>
        <dbReference type="ARBA" id="ARBA00022801"/>
    </source>
</evidence>
<proteinExistence type="predicted"/>
<feature type="transmembrane region" description="Helical" evidence="2">
    <location>
        <begin position="494"/>
        <end position="513"/>
    </location>
</feature>
<evidence type="ECO:0000256" key="2">
    <source>
        <dbReference type="SAM" id="Phobius"/>
    </source>
</evidence>
<feature type="transmembrane region" description="Helical" evidence="2">
    <location>
        <begin position="309"/>
        <end position="336"/>
    </location>
</feature>
<dbReference type="Proteomes" id="UP000676506">
    <property type="component" value="Chromosome 1"/>
</dbReference>
<protein>
    <submittedName>
        <fullName evidence="4">Serine/threonine-protein phosphatase</fullName>
    </submittedName>
</protein>
<dbReference type="Pfam" id="PF07228">
    <property type="entry name" value="SpoIIE"/>
    <property type="match status" value="1"/>
</dbReference>
<accession>A0ABX8B8F2</accession>
<dbReference type="PANTHER" id="PTHR43156">
    <property type="entry name" value="STAGE II SPORULATION PROTEIN E-RELATED"/>
    <property type="match status" value="1"/>
</dbReference>
<organism evidence="4 5">
    <name type="scientific">Chloracidobacterium validum</name>
    <dbReference type="NCBI Taxonomy" id="2821543"/>
    <lineage>
        <taxon>Bacteria</taxon>
        <taxon>Pseudomonadati</taxon>
        <taxon>Acidobacteriota</taxon>
        <taxon>Terriglobia</taxon>
        <taxon>Terriglobales</taxon>
        <taxon>Acidobacteriaceae</taxon>
        <taxon>Chloracidobacterium</taxon>
    </lineage>
</organism>
<feature type="domain" description="PPM-type phosphatase" evidence="3">
    <location>
        <begin position="592"/>
        <end position="820"/>
    </location>
</feature>
<keyword evidence="5" id="KW-1185">Reference proteome</keyword>
<dbReference type="SMART" id="SM00331">
    <property type="entry name" value="PP2C_SIG"/>
    <property type="match status" value="1"/>
</dbReference>
<dbReference type="InterPro" id="IPR036457">
    <property type="entry name" value="PPM-type-like_dom_sf"/>
</dbReference>
<evidence type="ECO:0000313" key="5">
    <source>
        <dbReference type="Proteomes" id="UP000676506"/>
    </source>
</evidence>
<keyword evidence="2" id="KW-1133">Transmembrane helix</keyword>
<feature type="transmembrane region" description="Helical" evidence="2">
    <location>
        <begin position="229"/>
        <end position="251"/>
    </location>
</feature>
<evidence type="ECO:0000259" key="3">
    <source>
        <dbReference type="SMART" id="SM00331"/>
    </source>
</evidence>
<dbReference type="InterPro" id="IPR052016">
    <property type="entry name" value="Bact_Sigma-Reg"/>
</dbReference>
<feature type="transmembrane region" description="Helical" evidence="2">
    <location>
        <begin position="263"/>
        <end position="289"/>
    </location>
</feature>
<feature type="transmembrane region" description="Helical" evidence="2">
    <location>
        <begin position="418"/>
        <end position="437"/>
    </location>
</feature>
<dbReference type="EMBL" id="CP072648">
    <property type="protein sequence ID" value="QUW03217.1"/>
    <property type="molecule type" value="Genomic_DNA"/>
</dbReference>
<name>A0ABX8B8F2_9BACT</name>
<dbReference type="InterPro" id="IPR001932">
    <property type="entry name" value="PPM-type_phosphatase-like_dom"/>
</dbReference>
<keyword evidence="2" id="KW-0812">Transmembrane</keyword>
<feature type="transmembrane region" description="Helical" evidence="2">
    <location>
        <begin position="449"/>
        <end position="465"/>
    </location>
</feature>
<feature type="transmembrane region" description="Helical" evidence="2">
    <location>
        <begin position="519"/>
        <end position="537"/>
    </location>
</feature>
<reference evidence="4 5" key="1">
    <citation type="submission" date="2021-03" db="EMBL/GenBank/DDBJ databases">
        <title>Genomic and phenotypic characterization of Chloracidobacterium isolates provides evidence for multiple species.</title>
        <authorList>
            <person name="Saini M.K."/>
            <person name="Costas A.M.G."/>
            <person name="Tank M."/>
            <person name="Bryant D.A."/>
        </authorList>
    </citation>
    <scope>NUCLEOTIDE SEQUENCE [LARGE SCALE GENOMIC DNA]</scope>
    <source>
        <strain evidence="4 5">BV2-C</strain>
    </source>
</reference>
<sequence length="820" mass="91056">MTAPHLIPSAPPPAPVGKNLKLIGTGWAMLLSLVVIVFCSGRVYSPPMARLTEHQARARAEQLLQQLQSVALSGQPVSAYQVAWQCLPDPIDQSRWEFGFLAPDERHYYRLTLAGTGAFRAFALYQRAKPATTSEAPSDATLRSLAETWRDFLMKEAQVTPVPAAEAPPVVRQSPLPGHVRDVIRRWKTNDAAWPFVEVAFEGQALQSLALAQAESPTPPSLDRTGRGLLVLLLGSALWLPWFIVFFRGVIRREMGSLTMLSVSGVLAALLLVWLVSLFAFAFLSPFAWRGASLSESEFVALPDLTFRIFLFIILLLVSGTITLIVTGAGFVSLSVTESYDWKRRRQLLEDVYRLSRRGDVPPGRVARLYLGGLALALWVLAVESGVEWQSGQPVLPWHEFSAWTRSLAVGNYPGWKLWGECLFDIWLVIIWLLPMLAFARNRLQDRSAALAIVGLFGLIGFPLISQSWMVVVGYGLLLGGLLWTLVHYGWMSVGFASLFIGGLFPVLWVLRFPSGFELTFLAGSGVVALPLVLVMWSRRRLRPARNEAFALAPNYVRERLRLERWREERDVRWLIHCNLLPPSGFRDERQRVVAEYAHLPEHGREWFMVLPLGDDRVGIAIGEVSGQELQASLLMATMLAAIKSKAARYPTCPVRVVERLNDFLSPRLGSIDSQVRMLYGIANFRTGEFTYCNAGYVAPVALRVMPDGTRQSESLALTANPPLDGRTDLRFAGQTVHLERGSYLVLMSDWVGELSGLPTDATALAQRNANLLANFGDLSCQDLPAAVIRHGRERLLKLPGASPPETDSKVEITVVCVEF</sequence>
<keyword evidence="1" id="KW-0378">Hydrolase</keyword>
<feature type="transmembrane region" description="Helical" evidence="2">
    <location>
        <begin position="20"/>
        <end position="41"/>
    </location>
</feature>
<evidence type="ECO:0000313" key="4">
    <source>
        <dbReference type="EMBL" id="QUW03217.1"/>
    </source>
</evidence>